<dbReference type="EMBL" id="JAYMYS010000006">
    <property type="protein sequence ID" value="KAK7388798.1"/>
    <property type="molecule type" value="Genomic_DNA"/>
</dbReference>
<accession>A0AAN9XDR9</accession>
<evidence type="ECO:0000313" key="3">
    <source>
        <dbReference type="Proteomes" id="UP001386955"/>
    </source>
</evidence>
<dbReference type="AlphaFoldDB" id="A0AAN9XDR9"/>
<comment type="caution">
    <text evidence="2">The sequence shown here is derived from an EMBL/GenBank/DDBJ whole genome shotgun (WGS) entry which is preliminary data.</text>
</comment>
<gene>
    <name evidence="2" type="ORF">VNO78_23625</name>
</gene>
<evidence type="ECO:0000256" key="1">
    <source>
        <dbReference type="SAM" id="MobiDB-lite"/>
    </source>
</evidence>
<proteinExistence type="predicted"/>
<reference evidence="2 3" key="1">
    <citation type="submission" date="2024-01" db="EMBL/GenBank/DDBJ databases">
        <title>The genomes of 5 underutilized Papilionoideae crops provide insights into root nodulation and disease resistanc.</title>
        <authorList>
            <person name="Jiang F."/>
        </authorList>
    </citation>
    <scope>NUCLEOTIDE SEQUENCE [LARGE SCALE GENOMIC DNA]</scope>
    <source>
        <strain evidence="2">DUOXIRENSHENG_FW03</strain>
        <tissue evidence="2">Leaves</tissue>
    </source>
</reference>
<keyword evidence="3" id="KW-1185">Reference proteome</keyword>
<protein>
    <submittedName>
        <fullName evidence="2">Uncharacterized protein</fullName>
    </submittedName>
</protein>
<evidence type="ECO:0000313" key="2">
    <source>
        <dbReference type="EMBL" id="KAK7388798.1"/>
    </source>
</evidence>
<name>A0AAN9XDR9_PSOTE</name>
<organism evidence="2 3">
    <name type="scientific">Psophocarpus tetragonolobus</name>
    <name type="common">Winged bean</name>
    <name type="synonym">Dolichos tetragonolobus</name>
    <dbReference type="NCBI Taxonomy" id="3891"/>
    <lineage>
        <taxon>Eukaryota</taxon>
        <taxon>Viridiplantae</taxon>
        <taxon>Streptophyta</taxon>
        <taxon>Embryophyta</taxon>
        <taxon>Tracheophyta</taxon>
        <taxon>Spermatophyta</taxon>
        <taxon>Magnoliopsida</taxon>
        <taxon>eudicotyledons</taxon>
        <taxon>Gunneridae</taxon>
        <taxon>Pentapetalae</taxon>
        <taxon>rosids</taxon>
        <taxon>fabids</taxon>
        <taxon>Fabales</taxon>
        <taxon>Fabaceae</taxon>
        <taxon>Papilionoideae</taxon>
        <taxon>50 kb inversion clade</taxon>
        <taxon>NPAAA clade</taxon>
        <taxon>indigoferoid/millettioid clade</taxon>
        <taxon>Phaseoleae</taxon>
        <taxon>Psophocarpus</taxon>
    </lineage>
</organism>
<dbReference type="Proteomes" id="UP001386955">
    <property type="component" value="Unassembled WGS sequence"/>
</dbReference>
<sequence>MGSSLAGFPNLPLTPGLDASKVVPNIKEALRGNGIRGPFNMIVYGNTRLISWIHYQAPTYTVKFVLSCKLMYTNVVNVEIEIETHVEVSIKKLKKKKQNSFFVEGDDMAVDKPIGVINDDVVEDHKSEKKNKKKEKKNLEQDMEHHDQAVEDGANEVASEQDGTVVSNYMCHPEPVLVWRNEFIFRGKMGFIEQVVGFMKAMLKDLQNSYHMHLAMKDKVEFKGKLPWRPPHSPKDQLFEV</sequence>
<feature type="region of interest" description="Disordered" evidence="1">
    <location>
        <begin position="121"/>
        <end position="145"/>
    </location>
</feature>